<keyword evidence="3" id="KW-1185">Reference proteome</keyword>
<dbReference type="GO" id="GO:0070819">
    <property type="term" value="F:menaquinone-dependent protoporphyrinogen oxidase activity"/>
    <property type="evidence" value="ECO:0007669"/>
    <property type="project" value="TreeGrafter"/>
</dbReference>
<dbReference type="GO" id="GO:0010181">
    <property type="term" value="F:FMN binding"/>
    <property type="evidence" value="ECO:0007669"/>
    <property type="project" value="InterPro"/>
</dbReference>
<evidence type="ECO:0000259" key="1">
    <source>
        <dbReference type="PROSITE" id="PS50902"/>
    </source>
</evidence>
<dbReference type="AlphaFoldDB" id="A0A7W9JL30"/>
<gene>
    <name evidence="2" type="ORF">HDA33_002444</name>
</gene>
<protein>
    <submittedName>
        <fullName evidence="2">Menaquinone-dependent protoporphyrinogen oxidase</fullName>
        <ecNumber evidence="2">1.3.5.3</ecNumber>
    </submittedName>
</protein>
<accession>A0A7W9JL30</accession>
<dbReference type="PANTHER" id="PTHR38030:SF2">
    <property type="entry name" value="PROTOPORPHYRINOGEN IX DEHYDROGENASE [QUINONE]"/>
    <property type="match status" value="1"/>
</dbReference>
<dbReference type="Pfam" id="PF12724">
    <property type="entry name" value="Flavodoxin_5"/>
    <property type="match status" value="1"/>
</dbReference>
<dbReference type="InterPro" id="IPR052200">
    <property type="entry name" value="Protoporphyrinogen_IX_DH"/>
</dbReference>
<feature type="domain" description="Flavodoxin-like" evidence="1">
    <location>
        <begin position="3"/>
        <end position="154"/>
    </location>
</feature>
<dbReference type="InterPro" id="IPR026816">
    <property type="entry name" value="Flavodoxin_dom"/>
</dbReference>
<dbReference type="InterPro" id="IPR008254">
    <property type="entry name" value="Flavodoxin/NO_synth"/>
</dbReference>
<name>A0A7W9JL30_9MICC</name>
<dbReference type="InterPro" id="IPR029039">
    <property type="entry name" value="Flavoprotein-like_sf"/>
</dbReference>
<dbReference type="Proteomes" id="UP000567246">
    <property type="component" value="Unassembled WGS sequence"/>
</dbReference>
<dbReference type="EMBL" id="JACHMW010000001">
    <property type="protein sequence ID" value="MBB5849880.1"/>
    <property type="molecule type" value="Genomic_DNA"/>
</dbReference>
<keyword evidence="2" id="KW-0560">Oxidoreductase</keyword>
<reference evidence="2 3" key="1">
    <citation type="submission" date="2020-08" db="EMBL/GenBank/DDBJ databases">
        <title>Sequencing the genomes of 1000 actinobacteria strains.</title>
        <authorList>
            <person name="Klenk H.-P."/>
        </authorList>
    </citation>
    <scope>NUCLEOTIDE SEQUENCE [LARGE SCALE GENOMIC DNA]</scope>
    <source>
        <strain evidence="2 3">DSM 17945</strain>
    </source>
</reference>
<dbReference type="Gene3D" id="3.40.50.360">
    <property type="match status" value="1"/>
</dbReference>
<dbReference type="SUPFAM" id="SSF52218">
    <property type="entry name" value="Flavoproteins"/>
    <property type="match status" value="1"/>
</dbReference>
<dbReference type="GO" id="GO:0006783">
    <property type="term" value="P:heme biosynthetic process"/>
    <property type="evidence" value="ECO:0007669"/>
    <property type="project" value="TreeGrafter"/>
</dbReference>
<evidence type="ECO:0000313" key="2">
    <source>
        <dbReference type="EMBL" id="MBB5849880.1"/>
    </source>
</evidence>
<dbReference type="PROSITE" id="PS50902">
    <property type="entry name" value="FLAVODOXIN_LIKE"/>
    <property type="match status" value="1"/>
</dbReference>
<comment type="caution">
    <text evidence="2">The sequence shown here is derived from an EMBL/GenBank/DDBJ whole genome shotgun (WGS) entry which is preliminary data.</text>
</comment>
<dbReference type="RefSeq" id="WP_184173616.1">
    <property type="nucleotide sequence ID" value="NZ_BAABAG010000006.1"/>
</dbReference>
<evidence type="ECO:0000313" key="3">
    <source>
        <dbReference type="Proteomes" id="UP000567246"/>
    </source>
</evidence>
<dbReference type="PANTHER" id="PTHR38030">
    <property type="entry name" value="PROTOPORPHYRINOGEN IX DEHYDROGENASE [MENAQUINONE]"/>
    <property type="match status" value="1"/>
</dbReference>
<proteinExistence type="predicted"/>
<organism evidence="2 3">
    <name type="scientific">Micrococcus endophyticus</name>
    <dbReference type="NCBI Taxonomy" id="455343"/>
    <lineage>
        <taxon>Bacteria</taxon>
        <taxon>Bacillati</taxon>
        <taxon>Actinomycetota</taxon>
        <taxon>Actinomycetes</taxon>
        <taxon>Micrococcales</taxon>
        <taxon>Micrococcaceae</taxon>
        <taxon>Micrococcus</taxon>
    </lineage>
</organism>
<dbReference type="EC" id="1.3.5.3" evidence="2"/>
<sequence>MTTLIVTSSAHGSTREIAERVAEVLRTSQSVETVVEDVAGAAAWLATADAVIVAAPVYEGSLAADARHFLDSRRAELADKPLLFLASGGGYELDPKVREKLESYGPREIAFFRGALVEERLGWLEKLKLKVSRNENYGDYRDWDAIEAWAKSLSGHGVR</sequence>